<dbReference type="Gene3D" id="1.10.3720.10">
    <property type="entry name" value="MetI-like"/>
    <property type="match status" value="1"/>
</dbReference>
<keyword evidence="6" id="KW-0029">Amino-acid transport</keyword>
<evidence type="ECO:0000256" key="6">
    <source>
        <dbReference type="ARBA" id="ARBA00022970"/>
    </source>
</evidence>
<dbReference type="EMBL" id="MWML01000204">
    <property type="protein sequence ID" value="TCG04990.1"/>
    <property type="molecule type" value="Genomic_DNA"/>
</dbReference>
<keyword evidence="12" id="KW-1185">Reference proteome</keyword>
<dbReference type="InterPro" id="IPR043429">
    <property type="entry name" value="ArtM/GltK/GlnP/TcyL/YhdX-like"/>
</dbReference>
<dbReference type="GO" id="GO:0043190">
    <property type="term" value="C:ATP-binding cassette (ABC) transporter complex"/>
    <property type="evidence" value="ECO:0007669"/>
    <property type="project" value="InterPro"/>
</dbReference>
<gene>
    <name evidence="11" type="ORF">BZM27_37045</name>
</gene>
<keyword evidence="3 9" id="KW-0813">Transport</keyword>
<evidence type="ECO:0000256" key="1">
    <source>
        <dbReference type="ARBA" id="ARBA00004429"/>
    </source>
</evidence>
<keyword evidence="8 9" id="KW-0472">Membrane</keyword>
<dbReference type="InterPro" id="IPR010065">
    <property type="entry name" value="AA_ABC_transptr_permease_3TM"/>
</dbReference>
<evidence type="ECO:0000313" key="12">
    <source>
        <dbReference type="Proteomes" id="UP000294200"/>
    </source>
</evidence>
<accession>A0A4R0XBF3</accession>
<evidence type="ECO:0000256" key="7">
    <source>
        <dbReference type="ARBA" id="ARBA00022989"/>
    </source>
</evidence>
<dbReference type="GO" id="GO:0006865">
    <property type="term" value="P:amino acid transport"/>
    <property type="evidence" value="ECO:0007669"/>
    <property type="project" value="UniProtKB-KW"/>
</dbReference>
<sequence length="313" mass="34401">MTGVNKKRPSGALSAPNSLIVVPLRHPMRLIAMLVVMLLLITLVYTVMGNPELQWPIVARYMFSPLILDGLYTTLLLTLIVMVLAVSIGTIAALMMLSRSSILSVPAVAFVWLFRGAPALVQLILWYNVSLIFPRVSLWLPFAGTVYSVRTNDLMTPFMAAVVALSLHEAGYMAEIVRAGLRTVSKGQTEAALSLGMHPRLLVRRIVLPQAMRMIIPPTGNEAINLLKTTSLVSIIAVGDILYSAQAVYARTFETIPLLLVVAIWYLIVVSVMSGGQFYLERSVARDETASQRGLFPRTLRNLLSSRRKVSPA</sequence>
<comment type="similarity">
    <text evidence="2">Belongs to the binding-protein-dependent transport system permease family. HisMQ subfamily.</text>
</comment>
<dbReference type="CDD" id="cd06261">
    <property type="entry name" value="TM_PBP2"/>
    <property type="match status" value="1"/>
</dbReference>
<dbReference type="AlphaFoldDB" id="A0A4R0XBF3"/>
<feature type="domain" description="ABC transmembrane type-1" evidence="10">
    <location>
        <begin position="71"/>
        <end position="274"/>
    </location>
</feature>
<dbReference type="InterPro" id="IPR035906">
    <property type="entry name" value="MetI-like_sf"/>
</dbReference>
<keyword evidence="7 9" id="KW-1133">Transmembrane helix</keyword>
<comment type="subcellular location">
    <subcellularLocation>
        <location evidence="1">Cell inner membrane</location>
        <topology evidence="1">Multi-pass membrane protein</topology>
    </subcellularLocation>
    <subcellularLocation>
        <location evidence="9">Cell membrane</location>
        <topology evidence="9">Multi-pass membrane protein</topology>
    </subcellularLocation>
</comment>
<feature type="transmembrane region" description="Helical" evidence="9">
    <location>
        <begin position="256"/>
        <end position="280"/>
    </location>
</feature>
<evidence type="ECO:0000313" key="11">
    <source>
        <dbReference type="EMBL" id="TCG04990.1"/>
    </source>
</evidence>
<reference evidence="11 12" key="1">
    <citation type="submission" date="2017-02" db="EMBL/GenBank/DDBJ databases">
        <title>Paraburkholderia sophoroidis sp. nov. and Paraburkholderia steynii sp. nov. rhizobial symbionts of the fynbos legume Hypocalyptus sophoroides.</title>
        <authorList>
            <person name="Steenkamp E.T."/>
            <person name="Beukes C.W."/>
            <person name="Van Zyl E."/>
            <person name="Avontuur J."/>
            <person name="Chan W.Y."/>
            <person name="Hassen A."/>
            <person name="Palmer M."/>
            <person name="Mthombeni L."/>
            <person name="Phalane F."/>
            <person name="Sereme K."/>
            <person name="Venter S.N."/>
        </authorList>
    </citation>
    <scope>NUCLEOTIDE SEQUENCE [LARGE SCALE GENOMIC DNA]</scope>
    <source>
        <strain evidence="11 12">HC1.1ba</strain>
    </source>
</reference>
<comment type="caution">
    <text evidence="11">The sequence shown here is derived from an EMBL/GenBank/DDBJ whole genome shotgun (WGS) entry which is preliminary data.</text>
</comment>
<dbReference type="PANTHER" id="PTHR30614">
    <property type="entry name" value="MEMBRANE COMPONENT OF AMINO ACID ABC TRANSPORTER"/>
    <property type="match status" value="1"/>
</dbReference>
<dbReference type="Pfam" id="PF00528">
    <property type="entry name" value="BPD_transp_1"/>
    <property type="match status" value="1"/>
</dbReference>
<organism evidence="11 12">
    <name type="scientific">Paraburkholderia steynii</name>
    <dbReference type="NCBI Taxonomy" id="1245441"/>
    <lineage>
        <taxon>Bacteria</taxon>
        <taxon>Pseudomonadati</taxon>
        <taxon>Pseudomonadota</taxon>
        <taxon>Betaproteobacteria</taxon>
        <taxon>Burkholderiales</taxon>
        <taxon>Burkholderiaceae</taxon>
        <taxon>Paraburkholderia</taxon>
    </lineage>
</organism>
<feature type="transmembrane region" description="Helical" evidence="9">
    <location>
        <begin position="102"/>
        <end position="126"/>
    </location>
</feature>
<evidence type="ECO:0000256" key="9">
    <source>
        <dbReference type="RuleBase" id="RU363032"/>
    </source>
</evidence>
<dbReference type="GO" id="GO:0022857">
    <property type="term" value="F:transmembrane transporter activity"/>
    <property type="evidence" value="ECO:0007669"/>
    <property type="project" value="InterPro"/>
</dbReference>
<evidence type="ECO:0000256" key="4">
    <source>
        <dbReference type="ARBA" id="ARBA00022475"/>
    </source>
</evidence>
<evidence type="ECO:0000256" key="5">
    <source>
        <dbReference type="ARBA" id="ARBA00022692"/>
    </source>
</evidence>
<protein>
    <submittedName>
        <fullName evidence="11">ABC transporter permease</fullName>
    </submittedName>
</protein>
<proteinExistence type="inferred from homology"/>
<dbReference type="PROSITE" id="PS50928">
    <property type="entry name" value="ABC_TM1"/>
    <property type="match status" value="1"/>
</dbReference>
<feature type="transmembrane region" description="Helical" evidence="9">
    <location>
        <begin position="70"/>
        <end position="95"/>
    </location>
</feature>
<dbReference type="NCBIfam" id="TIGR01726">
    <property type="entry name" value="HEQRo_perm_3TM"/>
    <property type="match status" value="1"/>
</dbReference>
<feature type="transmembrane region" description="Helical" evidence="9">
    <location>
        <begin position="132"/>
        <end position="149"/>
    </location>
</feature>
<dbReference type="InterPro" id="IPR000515">
    <property type="entry name" value="MetI-like"/>
</dbReference>
<evidence type="ECO:0000259" key="10">
    <source>
        <dbReference type="PROSITE" id="PS50928"/>
    </source>
</evidence>
<dbReference type="PANTHER" id="PTHR30614:SF0">
    <property type="entry name" value="L-CYSTINE TRANSPORT SYSTEM PERMEASE PROTEIN TCYL"/>
    <property type="match status" value="1"/>
</dbReference>
<evidence type="ECO:0000256" key="3">
    <source>
        <dbReference type="ARBA" id="ARBA00022448"/>
    </source>
</evidence>
<name>A0A4R0XBF3_9BURK</name>
<dbReference type="Proteomes" id="UP000294200">
    <property type="component" value="Unassembled WGS sequence"/>
</dbReference>
<keyword evidence="4" id="KW-1003">Cell membrane</keyword>
<keyword evidence="5 9" id="KW-0812">Transmembrane</keyword>
<evidence type="ECO:0000256" key="2">
    <source>
        <dbReference type="ARBA" id="ARBA00010072"/>
    </source>
</evidence>
<evidence type="ECO:0000256" key="8">
    <source>
        <dbReference type="ARBA" id="ARBA00023136"/>
    </source>
</evidence>
<feature type="transmembrane region" description="Helical" evidence="9">
    <location>
        <begin position="30"/>
        <end position="50"/>
    </location>
</feature>
<dbReference type="SUPFAM" id="SSF161098">
    <property type="entry name" value="MetI-like"/>
    <property type="match status" value="1"/>
</dbReference>